<dbReference type="RefSeq" id="WP_160916940.1">
    <property type="nucleotide sequence ID" value="NZ_WMFA01000017.1"/>
</dbReference>
<evidence type="ECO:0000313" key="2">
    <source>
        <dbReference type="EMBL" id="MYL73075.1"/>
    </source>
</evidence>
<feature type="compositionally biased region" description="Polar residues" evidence="1">
    <location>
        <begin position="105"/>
        <end position="118"/>
    </location>
</feature>
<name>A0A845FHW2_9BACI</name>
<reference evidence="2 3" key="1">
    <citation type="submission" date="2019-11" db="EMBL/GenBank/DDBJ databases">
        <title>Genome sequences of 17 halophilic strains isolated from different environments.</title>
        <authorList>
            <person name="Furrow R.E."/>
        </authorList>
    </citation>
    <scope>NUCLEOTIDE SEQUENCE [LARGE SCALE GENOMIC DNA]</scope>
    <source>
        <strain evidence="2 3">SL-4</strain>
    </source>
</reference>
<dbReference type="AlphaFoldDB" id="A0A845FHW2"/>
<sequence>MMNDVDTSKVETKPLLERINEEGKVSEVAAGFGISRDLLSNRLKAAGYRYDNAKRIYKYEGVQPEPETINLSKQRERKKSNRKAPKENLGGSQKAGSLTERIASSEDSNTSQGGSSELTGAEIEILRDIIKEWDSTKEGAATTEKDTTSIYEQLLKLDATAEKSRRAYNVNRDVWKEFDKLSEKHMIEKGQTIELALVEFIERYGDNE</sequence>
<protein>
    <submittedName>
        <fullName evidence="2">Uncharacterized protein</fullName>
    </submittedName>
</protein>
<organism evidence="2 3">
    <name type="scientific">Halobacillus litoralis</name>
    <dbReference type="NCBI Taxonomy" id="45668"/>
    <lineage>
        <taxon>Bacteria</taxon>
        <taxon>Bacillati</taxon>
        <taxon>Bacillota</taxon>
        <taxon>Bacilli</taxon>
        <taxon>Bacillales</taxon>
        <taxon>Bacillaceae</taxon>
        <taxon>Halobacillus</taxon>
    </lineage>
</organism>
<dbReference type="EMBL" id="WMFA01000017">
    <property type="protein sequence ID" value="MYL73075.1"/>
    <property type="molecule type" value="Genomic_DNA"/>
</dbReference>
<proteinExistence type="predicted"/>
<evidence type="ECO:0000256" key="1">
    <source>
        <dbReference type="SAM" id="MobiDB-lite"/>
    </source>
</evidence>
<feature type="region of interest" description="Disordered" evidence="1">
    <location>
        <begin position="67"/>
        <end position="118"/>
    </location>
</feature>
<dbReference type="GeneID" id="78009283"/>
<accession>A0A845FHW2</accession>
<evidence type="ECO:0000313" key="3">
    <source>
        <dbReference type="Proteomes" id="UP000450457"/>
    </source>
</evidence>
<comment type="caution">
    <text evidence="2">The sequence shown here is derived from an EMBL/GenBank/DDBJ whole genome shotgun (WGS) entry which is preliminary data.</text>
</comment>
<gene>
    <name evidence="2" type="ORF">GLW00_19860</name>
</gene>
<dbReference type="Proteomes" id="UP000450457">
    <property type="component" value="Unassembled WGS sequence"/>
</dbReference>